<proteinExistence type="predicted"/>
<dbReference type="AlphaFoldDB" id="A0A7W7W7G5"/>
<protein>
    <submittedName>
        <fullName evidence="4">Acetyl esterase/lipase</fullName>
    </submittedName>
</protein>
<dbReference type="Pfam" id="PF07859">
    <property type="entry name" value="Abhydrolase_3"/>
    <property type="match status" value="1"/>
</dbReference>
<evidence type="ECO:0000256" key="1">
    <source>
        <dbReference type="ARBA" id="ARBA00022801"/>
    </source>
</evidence>
<keyword evidence="5" id="KW-1185">Reference proteome</keyword>
<evidence type="ECO:0000313" key="5">
    <source>
        <dbReference type="Proteomes" id="UP000534286"/>
    </source>
</evidence>
<dbReference type="Gene3D" id="3.40.50.1820">
    <property type="entry name" value="alpha/beta hydrolase"/>
    <property type="match status" value="1"/>
</dbReference>
<feature type="domain" description="Alpha/beta hydrolase fold-3" evidence="3">
    <location>
        <begin position="103"/>
        <end position="309"/>
    </location>
</feature>
<dbReference type="RefSeq" id="WP_184753304.1">
    <property type="nucleotide sequence ID" value="NZ_BAABEK010000069.1"/>
</dbReference>
<dbReference type="PANTHER" id="PTHR48081">
    <property type="entry name" value="AB HYDROLASE SUPERFAMILY PROTEIN C4A8.06C"/>
    <property type="match status" value="1"/>
</dbReference>
<dbReference type="GO" id="GO:0016787">
    <property type="term" value="F:hydrolase activity"/>
    <property type="evidence" value="ECO:0007669"/>
    <property type="project" value="UniProtKB-KW"/>
</dbReference>
<dbReference type="PANTHER" id="PTHR48081:SF8">
    <property type="entry name" value="ALPHA_BETA HYDROLASE FOLD-3 DOMAIN-CONTAINING PROTEIN-RELATED"/>
    <property type="match status" value="1"/>
</dbReference>
<keyword evidence="1" id="KW-0378">Hydrolase</keyword>
<name>A0A7W7W7G5_9ACTN</name>
<reference evidence="4 5" key="1">
    <citation type="submission" date="2020-08" db="EMBL/GenBank/DDBJ databases">
        <title>Sequencing the genomes of 1000 actinobacteria strains.</title>
        <authorList>
            <person name="Klenk H.-P."/>
        </authorList>
    </citation>
    <scope>NUCLEOTIDE SEQUENCE [LARGE SCALE GENOMIC DNA]</scope>
    <source>
        <strain evidence="4 5">DSM 43023</strain>
    </source>
</reference>
<evidence type="ECO:0000313" key="4">
    <source>
        <dbReference type="EMBL" id="MBB4936823.1"/>
    </source>
</evidence>
<comment type="caution">
    <text evidence="4">The sequence shown here is derived from an EMBL/GenBank/DDBJ whole genome shotgun (WGS) entry which is preliminary data.</text>
</comment>
<organism evidence="4 5">
    <name type="scientific">Streptosporangium album</name>
    <dbReference type="NCBI Taxonomy" id="47479"/>
    <lineage>
        <taxon>Bacteria</taxon>
        <taxon>Bacillati</taxon>
        <taxon>Actinomycetota</taxon>
        <taxon>Actinomycetes</taxon>
        <taxon>Streptosporangiales</taxon>
        <taxon>Streptosporangiaceae</taxon>
        <taxon>Streptosporangium</taxon>
    </lineage>
</organism>
<dbReference type="InterPro" id="IPR050300">
    <property type="entry name" value="GDXG_lipolytic_enzyme"/>
</dbReference>
<feature type="region of interest" description="Disordered" evidence="2">
    <location>
        <begin position="1"/>
        <end position="22"/>
    </location>
</feature>
<dbReference type="SUPFAM" id="SSF53474">
    <property type="entry name" value="alpha/beta-Hydrolases"/>
    <property type="match status" value="1"/>
</dbReference>
<dbReference type="InterPro" id="IPR029058">
    <property type="entry name" value="AB_hydrolase_fold"/>
</dbReference>
<gene>
    <name evidence="4" type="ORF">FHR32_001128</name>
</gene>
<dbReference type="Proteomes" id="UP000534286">
    <property type="component" value="Unassembled WGS sequence"/>
</dbReference>
<dbReference type="EMBL" id="JACHJU010000001">
    <property type="protein sequence ID" value="MBB4936823.1"/>
    <property type="molecule type" value="Genomic_DNA"/>
</dbReference>
<sequence length="337" mass="35394">MTAFVSDPSQAPVGPPPPFDPELEPALRMINEVLPPDAFSDLTALPTLRQGPPGMQPAPHEAFSKGGAFTVEERTVPGPQGAPDVSLLICRPAAAAVPVPVIYYMHGGGMVMGDNRSQVPEMLDMAQEVGAAVVSVEYRLAPETPHPGPVEDCYAGLAWTAEHAEELGFHPERIIVAGRSAGGGLAAALALMARDRGGPALFAQMLMYPMIDDRNDTASARQLAGLGLWDQASNQGGWTALLGDARGTNDVSPYAAPARAADLSGLPPAFIDVGSAETFRDEDATYASRIWQAGGSAELHVWPGGFHGFDGLVPQAVLSRNAREARAGWLGRILSMS</sequence>
<evidence type="ECO:0000256" key="2">
    <source>
        <dbReference type="SAM" id="MobiDB-lite"/>
    </source>
</evidence>
<dbReference type="InterPro" id="IPR013094">
    <property type="entry name" value="AB_hydrolase_3"/>
</dbReference>
<evidence type="ECO:0000259" key="3">
    <source>
        <dbReference type="Pfam" id="PF07859"/>
    </source>
</evidence>
<accession>A0A7W7W7G5</accession>